<proteinExistence type="predicted"/>
<feature type="compositionally biased region" description="Low complexity" evidence="2">
    <location>
        <begin position="832"/>
        <end position="841"/>
    </location>
</feature>
<feature type="compositionally biased region" description="Basic and acidic residues" evidence="2">
    <location>
        <begin position="586"/>
        <end position="616"/>
    </location>
</feature>
<keyword evidence="1" id="KW-0175">Coiled coil</keyword>
<feature type="compositionally biased region" description="Low complexity" evidence="2">
    <location>
        <begin position="723"/>
        <end position="739"/>
    </location>
</feature>
<evidence type="ECO:0000256" key="1">
    <source>
        <dbReference type="SAM" id="Coils"/>
    </source>
</evidence>
<dbReference type="AlphaFoldDB" id="A0A8R1DU28"/>
<feature type="compositionally biased region" description="Acidic residues" evidence="2">
    <location>
        <begin position="697"/>
        <end position="711"/>
    </location>
</feature>
<feature type="compositionally biased region" description="Pro residues" evidence="2">
    <location>
        <begin position="550"/>
        <end position="566"/>
    </location>
</feature>
<protein>
    <submittedName>
        <fullName evidence="3">Uncharacterized protein</fullName>
    </submittedName>
</protein>
<keyword evidence="4" id="KW-1185">Reference proteome</keyword>
<feature type="compositionally biased region" description="Acidic residues" evidence="2">
    <location>
        <begin position="966"/>
        <end position="975"/>
    </location>
</feature>
<reference evidence="4" key="1">
    <citation type="submission" date="2010-08" db="EMBL/GenBank/DDBJ databases">
        <authorList>
            <consortium name="Caenorhabditis japonica Sequencing Consortium"/>
            <person name="Wilson R.K."/>
        </authorList>
    </citation>
    <scope>NUCLEOTIDE SEQUENCE [LARGE SCALE GENOMIC DNA]</scope>
    <source>
        <strain evidence="4">DF5081</strain>
    </source>
</reference>
<feature type="compositionally biased region" description="Basic and acidic residues" evidence="2">
    <location>
        <begin position="1086"/>
        <end position="1097"/>
    </location>
</feature>
<feature type="region of interest" description="Disordered" evidence="2">
    <location>
        <begin position="907"/>
        <end position="1125"/>
    </location>
</feature>
<evidence type="ECO:0000256" key="2">
    <source>
        <dbReference type="SAM" id="MobiDB-lite"/>
    </source>
</evidence>
<feature type="compositionally biased region" description="Basic and acidic residues" evidence="2">
    <location>
        <begin position="797"/>
        <end position="809"/>
    </location>
</feature>
<evidence type="ECO:0000313" key="3">
    <source>
        <dbReference type="EnsemblMetazoa" id="CJA12490a.1"/>
    </source>
</evidence>
<organism evidence="3 4">
    <name type="scientific">Caenorhabditis japonica</name>
    <dbReference type="NCBI Taxonomy" id="281687"/>
    <lineage>
        <taxon>Eukaryota</taxon>
        <taxon>Metazoa</taxon>
        <taxon>Ecdysozoa</taxon>
        <taxon>Nematoda</taxon>
        <taxon>Chromadorea</taxon>
        <taxon>Rhabditida</taxon>
        <taxon>Rhabditina</taxon>
        <taxon>Rhabditomorpha</taxon>
        <taxon>Rhabditoidea</taxon>
        <taxon>Rhabditidae</taxon>
        <taxon>Peloderinae</taxon>
        <taxon>Caenorhabditis</taxon>
    </lineage>
</organism>
<feature type="compositionally biased region" description="Low complexity" evidence="2">
    <location>
        <begin position="1006"/>
        <end position="1020"/>
    </location>
</feature>
<feature type="compositionally biased region" description="Low complexity" evidence="2">
    <location>
        <begin position="1063"/>
        <end position="1074"/>
    </location>
</feature>
<feature type="compositionally biased region" description="Low complexity" evidence="2">
    <location>
        <begin position="498"/>
        <end position="512"/>
    </location>
</feature>
<feature type="compositionally biased region" description="Polar residues" evidence="2">
    <location>
        <begin position="665"/>
        <end position="674"/>
    </location>
</feature>
<feature type="compositionally biased region" description="Acidic residues" evidence="2">
    <location>
        <begin position="478"/>
        <end position="487"/>
    </location>
</feature>
<accession>A0A8R1DU28</accession>
<name>A0A8R1DU28_CAEJA</name>
<feature type="coiled-coil region" evidence="1">
    <location>
        <begin position="74"/>
        <end position="118"/>
    </location>
</feature>
<feature type="region of interest" description="Disordered" evidence="2">
    <location>
        <begin position="385"/>
        <end position="862"/>
    </location>
</feature>
<feature type="compositionally biased region" description="Basic and acidic residues" evidence="2">
    <location>
        <begin position="414"/>
        <end position="445"/>
    </location>
</feature>
<feature type="compositionally biased region" description="Basic and acidic residues" evidence="2">
    <location>
        <begin position="1106"/>
        <end position="1115"/>
    </location>
</feature>
<sequence>MDDDPSDTKCTKDGCVNVRNNLKLMLATTKRQASDLQSLSRIQAETEILKMKLIASEEQAQVAVERAFNAVNAKETAEADLKQLQVDVEFHRRRVVMLQEQADEAEKHKQQANHWRDKYDTMCSLAEVLDGKNLDVKAKYEGAVHTLSVVGKQLLATESQMVTLKTTNTDLSAKQKKLDKYLKSSIQVIDALSQTANLSKQPKAIKDLVQIFRRDDVRLYFNTTPWKNSSGRNAKLSDSEGENSDSPIQGGATLSDDNHDDDDDDVANTKNPEEDDFEEDVVQLEQMLTDQVRESVKTRKSLLTRPDFGPKMKELKAKSQAPRMVPVKNLAKWPAGLKKPAARTGHGIIDPQKVHSRVAPTCDFDTISQVADNRKKALLGVVASTSTASASDAPEVSAAPTTMTTSIHGRKGKTVREQQAEMMKESVKEKVARLKAQKENQKTTEDVPSTSAAPPPTTPKTQKPRYKSLCMSEHTDSENEVELECEDGAERRSRSRRSSSVMTRSRSISRSSEGTRRSERVAAAQKEPVFVTPVVRRRTTSTRSSKPASPVKPTPTTPAKTPPSPAPSQSASRAERARARSVSRVNSEKLVEQDEPKKPELTTREVLKKRLAEQRARQKAAPAPIDAGPPTRTKSVMGVTAPRKKVGPSVIRSEDVEEAPEAVKNQETVTSSESVMEIPEPSILEAPEAVTSLESVTESEDVETEIVETEIPEPSIQEAPEAVTSQETVTSSESVTENVTESEDVGTEIPEPSILEIQEEDNIGDISTSSEESEAPLTVDDVEPISSEQSQQSSEQRQLDLKIAEKEPLIVDTEPISSSSEQRQFNHEDVSDAVSSSSTAEPNPKDLKIAEKEPELSQIAPTQIDQIPEISDPVEQGQLNAPEAPEAASALKPSLEVLKIAEKVIIPPQPPQPTKLAAPEAAESSKLLKSQASKPEKVTRISHLQPPKLTAPKQKELVSQLGLDISDSEEEEEESAPNPAPVPPGVSEKAESVAPERIFKRRGERAPAPAKIPAPLVKKPPVLPSATTSNSAETDDLLGDVLSGAKMKKPAKRPLTSSSGTSAPAPKKPTIPIIDVPAPKKRATKAPKEAEPGEPRVPRRRPKSTQPEKPKEPAQKKSAKLSNSLKAQLRQALDLKVAVNELKRPMEEKGITLGDSIPLTASDAADVMIDFLRETSAGDMWAVMMKQRADGNAQPLMNTEEQNFLQVSVSLNDHDQELLELFCG</sequence>
<feature type="compositionally biased region" description="Basic and acidic residues" evidence="2">
    <location>
        <begin position="843"/>
        <end position="855"/>
    </location>
</feature>
<dbReference type="EnsemblMetazoa" id="CJA12490a.1">
    <property type="protein sequence ID" value="CJA12490a.1"/>
    <property type="gene ID" value="WBGene00131694"/>
</dbReference>
<reference evidence="3" key="2">
    <citation type="submission" date="2022-06" db="UniProtKB">
        <authorList>
            <consortium name="EnsemblMetazoa"/>
        </authorList>
    </citation>
    <scope>IDENTIFICATION</scope>
    <source>
        <strain evidence="3">DF5081</strain>
    </source>
</reference>
<feature type="compositionally biased region" description="Low complexity" evidence="2">
    <location>
        <begin position="786"/>
        <end position="796"/>
    </location>
</feature>
<dbReference type="Proteomes" id="UP000005237">
    <property type="component" value="Unassembled WGS sequence"/>
</dbReference>
<feature type="region of interest" description="Disordered" evidence="2">
    <location>
        <begin position="228"/>
        <end position="277"/>
    </location>
</feature>
<evidence type="ECO:0000313" key="4">
    <source>
        <dbReference type="Proteomes" id="UP000005237"/>
    </source>
</evidence>